<feature type="transmembrane region" description="Helical" evidence="6">
    <location>
        <begin position="755"/>
        <end position="780"/>
    </location>
</feature>
<dbReference type="EMBL" id="BMJC01000004">
    <property type="protein sequence ID" value="GGB14545.1"/>
    <property type="molecule type" value="Genomic_DNA"/>
</dbReference>
<evidence type="ECO:0000259" key="7">
    <source>
        <dbReference type="Pfam" id="PF02687"/>
    </source>
</evidence>
<gene>
    <name evidence="9" type="ORF">GCM10011511_42990</name>
</gene>
<accession>A0A8J2UH48</accession>
<feature type="transmembrane region" description="Helical" evidence="6">
    <location>
        <begin position="428"/>
        <end position="448"/>
    </location>
</feature>
<feature type="transmembrane region" description="Helical" evidence="6">
    <location>
        <begin position="21"/>
        <end position="41"/>
    </location>
</feature>
<feature type="domain" description="ABC3 transporter permease C-terminal" evidence="7">
    <location>
        <begin position="674"/>
        <end position="787"/>
    </location>
</feature>
<dbReference type="InterPro" id="IPR003838">
    <property type="entry name" value="ABC3_permease_C"/>
</dbReference>
<evidence type="ECO:0000256" key="4">
    <source>
        <dbReference type="ARBA" id="ARBA00022989"/>
    </source>
</evidence>
<keyword evidence="2" id="KW-1003">Cell membrane</keyword>
<keyword evidence="3 6" id="KW-0812">Transmembrane</keyword>
<dbReference type="GO" id="GO:0022857">
    <property type="term" value="F:transmembrane transporter activity"/>
    <property type="evidence" value="ECO:0007669"/>
    <property type="project" value="TreeGrafter"/>
</dbReference>
<dbReference type="PANTHER" id="PTHR30572">
    <property type="entry name" value="MEMBRANE COMPONENT OF TRANSPORTER-RELATED"/>
    <property type="match status" value="1"/>
</dbReference>
<dbReference type="Proteomes" id="UP000607559">
    <property type="component" value="Unassembled WGS sequence"/>
</dbReference>
<dbReference type="InterPro" id="IPR025857">
    <property type="entry name" value="MacB_PCD"/>
</dbReference>
<reference evidence="9" key="2">
    <citation type="submission" date="2020-09" db="EMBL/GenBank/DDBJ databases">
        <authorList>
            <person name="Sun Q."/>
            <person name="Zhou Y."/>
        </authorList>
    </citation>
    <scope>NUCLEOTIDE SEQUENCE</scope>
    <source>
        <strain evidence="9">CGMCC 1.15448</strain>
    </source>
</reference>
<evidence type="ECO:0000259" key="8">
    <source>
        <dbReference type="Pfam" id="PF12704"/>
    </source>
</evidence>
<evidence type="ECO:0000313" key="10">
    <source>
        <dbReference type="Proteomes" id="UP000607559"/>
    </source>
</evidence>
<evidence type="ECO:0000256" key="5">
    <source>
        <dbReference type="ARBA" id="ARBA00023136"/>
    </source>
</evidence>
<feature type="domain" description="MacB-like periplasmic core" evidence="8">
    <location>
        <begin position="435"/>
        <end position="596"/>
    </location>
</feature>
<dbReference type="GO" id="GO:0005886">
    <property type="term" value="C:plasma membrane"/>
    <property type="evidence" value="ECO:0007669"/>
    <property type="project" value="UniProtKB-SubCell"/>
</dbReference>
<proteinExistence type="predicted"/>
<evidence type="ECO:0000256" key="6">
    <source>
        <dbReference type="SAM" id="Phobius"/>
    </source>
</evidence>
<evidence type="ECO:0000256" key="1">
    <source>
        <dbReference type="ARBA" id="ARBA00004651"/>
    </source>
</evidence>
<reference evidence="9" key="1">
    <citation type="journal article" date="2014" name="Int. J. Syst. Evol. Microbiol.">
        <title>Complete genome sequence of Corynebacterium casei LMG S-19264T (=DSM 44701T), isolated from a smear-ripened cheese.</title>
        <authorList>
            <consortium name="US DOE Joint Genome Institute (JGI-PGF)"/>
            <person name="Walter F."/>
            <person name="Albersmeier A."/>
            <person name="Kalinowski J."/>
            <person name="Ruckert C."/>
        </authorList>
    </citation>
    <scope>NUCLEOTIDE SEQUENCE</scope>
    <source>
        <strain evidence="9">CGMCC 1.15448</strain>
    </source>
</reference>
<sequence>MFKHLVKVAWRNFARNKIYSSINILGLSMGMAIALLIGLWIHDELSFNQYHKNYDRLAQVMSHTTANHEIFTYPYNPSPMGDELRNNYGDDFKTVVLSSFTERPVLRYQDKKIVETGDFMEPGAPDMLSLEMVEGSGQSLNDPMSILLSASTARAFFGEEDPLGKILTVDQKTEAKVAGIYKDIPYNSDFKDLAFVAPWKMYLSLHPEVRDNKTPWAINNYQVFVVLADHADLDKVSSSIRDVRLRHMPPEAARSRKPQVFLHPMPKWHLYSEFKNGVNTGGRIQFVWLFGIIGLFVLLLACINFMNLSTARSEMRAKEVGVRKTIGSLRIQLILQFLTESILSVLLAFIFSILWLWLILPLFNGLADKRLNILWGDPLFWLYCLVFCLFTGLGAGLYPAFYLSSFKPVRVLKGVFRSGRNAALPRKILVVLQFTVSVVLIIGTIVVFRQIRYASDRPVGYDWDGLISINANSDIMNGFEVIRNELKSSGAIVDMAEATSPTTDYYADGGAFNWQGKDPTMSVDFAINMVSMQYGKTVGWQIKEGRDFSTDFPSDSTAVILNESAINFMGLKDPVGQTIEWTGKPYKIVGVIKDIIYESPYRQVKPCVFFTTGFSTHVIAVRINTRIGTTRALEEVGRVFSTYDKGHPFAYTFVDDVYAQKFSNERRIGKLAGMFSVLAIFISCLGLFGMASFTAEQRIKEISVRKVLGASVFILWRLLSKDFVILVCFALLLAIPLSYFLMSRWLQGYAYRSGISWWIFVMAAAGALVITLLTVSYHILRAATTNPTKSLRTE</sequence>
<feature type="transmembrane region" description="Helical" evidence="6">
    <location>
        <begin position="286"/>
        <end position="308"/>
    </location>
</feature>
<dbReference type="AlphaFoldDB" id="A0A8J2UH48"/>
<dbReference type="PANTHER" id="PTHR30572:SF18">
    <property type="entry name" value="ABC-TYPE MACROLIDE FAMILY EXPORT SYSTEM PERMEASE COMPONENT 2"/>
    <property type="match status" value="1"/>
</dbReference>
<feature type="transmembrane region" description="Helical" evidence="6">
    <location>
        <begin position="333"/>
        <end position="360"/>
    </location>
</feature>
<dbReference type="Pfam" id="PF02687">
    <property type="entry name" value="FtsX"/>
    <property type="match status" value="2"/>
</dbReference>
<keyword evidence="4 6" id="KW-1133">Transmembrane helix</keyword>
<dbReference type="Pfam" id="PF12704">
    <property type="entry name" value="MacB_PCD"/>
    <property type="match status" value="2"/>
</dbReference>
<comment type="subcellular location">
    <subcellularLocation>
        <location evidence="1">Cell membrane</location>
        <topology evidence="1">Multi-pass membrane protein</topology>
    </subcellularLocation>
</comment>
<comment type="caution">
    <text evidence="9">The sequence shown here is derived from an EMBL/GenBank/DDBJ whole genome shotgun (WGS) entry which is preliminary data.</text>
</comment>
<organism evidence="9 10">
    <name type="scientific">Puia dinghuensis</name>
    <dbReference type="NCBI Taxonomy" id="1792502"/>
    <lineage>
        <taxon>Bacteria</taxon>
        <taxon>Pseudomonadati</taxon>
        <taxon>Bacteroidota</taxon>
        <taxon>Chitinophagia</taxon>
        <taxon>Chitinophagales</taxon>
        <taxon>Chitinophagaceae</taxon>
        <taxon>Puia</taxon>
    </lineage>
</organism>
<feature type="domain" description="ABC3 transporter permease C-terminal" evidence="7">
    <location>
        <begin position="292"/>
        <end position="406"/>
    </location>
</feature>
<keyword evidence="10" id="KW-1185">Reference proteome</keyword>
<name>A0A8J2UH48_9BACT</name>
<protein>
    <submittedName>
        <fullName evidence="9">ABC transporter permease</fullName>
    </submittedName>
</protein>
<feature type="transmembrane region" description="Helical" evidence="6">
    <location>
        <begin position="380"/>
        <end position="403"/>
    </location>
</feature>
<dbReference type="InterPro" id="IPR050250">
    <property type="entry name" value="Macrolide_Exporter_MacB"/>
</dbReference>
<keyword evidence="5 6" id="KW-0472">Membrane</keyword>
<feature type="transmembrane region" description="Helical" evidence="6">
    <location>
        <begin position="671"/>
        <end position="695"/>
    </location>
</feature>
<feature type="domain" description="MacB-like periplasmic core" evidence="8">
    <location>
        <begin position="20"/>
        <end position="242"/>
    </location>
</feature>
<feature type="transmembrane region" description="Helical" evidence="6">
    <location>
        <begin position="707"/>
        <end position="735"/>
    </location>
</feature>
<evidence type="ECO:0000313" key="9">
    <source>
        <dbReference type="EMBL" id="GGB14545.1"/>
    </source>
</evidence>
<dbReference type="RefSeq" id="WP_188935608.1">
    <property type="nucleotide sequence ID" value="NZ_BMJC01000004.1"/>
</dbReference>
<evidence type="ECO:0000256" key="3">
    <source>
        <dbReference type="ARBA" id="ARBA00022692"/>
    </source>
</evidence>
<evidence type="ECO:0000256" key="2">
    <source>
        <dbReference type="ARBA" id="ARBA00022475"/>
    </source>
</evidence>